<feature type="region of interest" description="Disordered" evidence="1">
    <location>
        <begin position="1"/>
        <end position="26"/>
    </location>
</feature>
<dbReference type="KEGG" id="salj:SMD11_2696"/>
<organism evidence="2 3">
    <name type="scientific">Streptomyces albireticuli</name>
    <dbReference type="NCBI Taxonomy" id="1940"/>
    <lineage>
        <taxon>Bacteria</taxon>
        <taxon>Bacillati</taxon>
        <taxon>Actinomycetota</taxon>
        <taxon>Actinomycetes</taxon>
        <taxon>Kitasatosporales</taxon>
        <taxon>Streptomycetaceae</taxon>
        <taxon>Streptomyces</taxon>
    </lineage>
</organism>
<sequence length="26" mass="2637">MDADSVDTVGPEGPADSMDAVGSARW</sequence>
<accession>A0A1Z2L233</accession>
<dbReference type="EMBL" id="CP021744">
    <property type="protein sequence ID" value="ARZ68345.1"/>
    <property type="molecule type" value="Genomic_DNA"/>
</dbReference>
<evidence type="ECO:0000256" key="1">
    <source>
        <dbReference type="SAM" id="MobiDB-lite"/>
    </source>
</evidence>
<protein>
    <submittedName>
        <fullName evidence="2">Uncharacterized protein</fullName>
    </submittedName>
</protein>
<dbReference type="AlphaFoldDB" id="A0A1Z2L233"/>
<proteinExistence type="predicted"/>
<reference evidence="2 3" key="1">
    <citation type="submission" date="2017-06" db="EMBL/GenBank/DDBJ databases">
        <title>Streptomyces albireticuli Genome sequencing and assembly.</title>
        <authorList>
            <person name="Wang Y."/>
            <person name="Du B."/>
            <person name="Ding Y."/>
            <person name="Liu H."/>
            <person name="Hou Q."/>
            <person name="Liu K."/>
            <person name="Yao L."/>
            <person name="Wang C."/>
        </authorList>
    </citation>
    <scope>NUCLEOTIDE SEQUENCE [LARGE SCALE GENOMIC DNA]</scope>
    <source>
        <strain evidence="2 3">MDJK11</strain>
    </source>
</reference>
<name>A0A1Z2L233_9ACTN</name>
<evidence type="ECO:0000313" key="2">
    <source>
        <dbReference type="EMBL" id="ARZ68345.1"/>
    </source>
</evidence>
<gene>
    <name evidence="2" type="ORF">SMD11_2696</name>
</gene>
<evidence type="ECO:0000313" key="3">
    <source>
        <dbReference type="Proteomes" id="UP000195755"/>
    </source>
</evidence>
<dbReference type="Proteomes" id="UP000195755">
    <property type="component" value="Chromosome"/>
</dbReference>